<accession>A0A5C5WBY3</accession>
<dbReference type="RefSeq" id="WP_146572307.1">
    <property type="nucleotide sequence ID" value="NZ_SJPH01000002.1"/>
</dbReference>
<dbReference type="GO" id="GO:0004674">
    <property type="term" value="F:protein serine/threonine kinase activity"/>
    <property type="evidence" value="ECO:0007669"/>
    <property type="project" value="UniProtKB-EC"/>
</dbReference>
<proteinExistence type="predicted"/>
<dbReference type="AlphaFoldDB" id="A0A5C5WBY3"/>
<evidence type="ECO:0000256" key="2">
    <source>
        <dbReference type="PROSITE-ProRule" id="PRU00504"/>
    </source>
</evidence>
<dbReference type="PROSITE" id="PS51318">
    <property type="entry name" value="TAT"/>
    <property type="match status" value="1"/>
</dbReference>
<dbReference type="Gene3D" id="2.120.10.30">
    <property type="entry name" value="TolB, C-terminal domain"/>
    <property type="match status" value="3"/>
</dbReference>
<keyword evidence="4" id="KW-1185">Reference proteome</keyword>
<dbReference type="Proteomes" id="UP000318995">
    <property type="component" value="Unassembled WGS sequence"/>
</dbReference>
<feature type="repeat" description="NHL" evidence="2">
    <location>
        <begin position="205"/>
        <end position="244"/>
    </location>
</feature>
<dbReference type="GO" id="GO:0008270">
    <property type="term" value="F:zinc ion binding"/>
    <property type="evidence" value="ECO:0007669"/>
    <property type="project" value="UniProtKB-KW"/>
</dbReference>
<dbReference type="Pfam" id="PF01436">
    <property type="entry name" value="NHL"/>
    <property type="match status" value="3"/>
</dbReference>
<dbReference type="PANTHER" id="PTHR24104">
    <property type="entry name" value="E3 UBIQUITIN-PROTEIN LIGASE NHLRC1-RELATED"/>
    <property type="match status" value="1"/>
</dbReference>
<dbReference type="PROSITE" id="PS51125">
    <property type="entry name" value="NHL"/>
    <property type="match status" value="2"/>
</dbReference>
<keyword evidence="3" id="KW-0418">Kinase</keyword>
<evidence type="ECO:0000313" key="4">
    <source>
        <dbReference type="Proteomes" id="UP000318995"/>
    </source>
</evidence>
<dbReference type="InterPro" id="IPR050952">
    <property type="entry name" value="TRIM-NHL_E3_ligases"/>
</dbReference>
<dbReference type="SUPFAM" id="SSF63829">
    <property type="entry name" value="Calcium-dependent phosphotriesterase"/>
    <property type="match status" value="1"/>
</dbReference>
<gene>
    <name evidence="3" type="primary">pknD</name>
    <name evidence="3" type="ORF">Pla111_12040</name>
</gene>
<dbReference type="EC" id="2.7.11.1" evidence="3"/>
<dbReference type="EMBL" id="SJPH01000002">
    <property type="protein sequence ID" value="TWT47589.1"/>
    <property type="molecule type" value="Genomic_DNA"/>
</dbReference>
<dbReference type="OrthoDB" id="9799230at2"/>
<evidence type="ECO:0000256" key="1">
    <source>
        <dbReference type="ARBA" id="ARBA00022737"/>
    </source>
</evidence>
<sequence length="337" mass="36966">MTPPDRPPLDRRRFCQAASAAAGLGGWSLLGGAGLFGGAGLALSGCGPAAAEKGFGRLEAVWGRRGIVEGRMSKPRAIAIDPQDQLYIVDFTARILVFDDQGNFLRSWQTPESTNGRPTGLTFDASRNELLVADTHYYRVLFYTPAGELLTDRTVGGVNGKGPGEFGFVTDAVRDSTGCLYVSEYGDNDRVQKFSPDGEYLLGWGSHGSEPGQFRRPQNLVIDPQDRIWVCDACNHRLQLFDPQGELIGLWGTEGSDEGQLYYPYDMALDPDGNFYVCEYGNHRLQKFSPAGVPLGVWGGQGREPGQLWDPWALVRDSRGRLHVLDTGNHRVQRIAV</sequence>
<dbReference type="InterPro" id="IPR001258">
    <property type="entry name" value="NHL_repeat"/>
</dbReference>
<comment type="caution">
    <text evidence="3">The sequence shown here is derived from an EMBL/GenBank/DDBJ whole genome shotgun (WGS) entry which is preliminary data.</text>
</comment>
<name>A0A5C5WBY3_9BACT</name>
<feature type="repeat" description="NHL" evidence="2">
    <location>
        <begin position="252"/>
        <end position="291"/>
    </location>
</feature>
<reference evidence="3 4" key="1">
    <citation type="submission" date="2019-02" db="EMBL/GenBank/DDBJ databases">
        <title>Deep-cultivation of Planctomycetes and their phenomic and genomic characterization uncovers novel biology.</title>
        <authorList>
            <person name="Wiegand S."/>
            <person name="Jogler M."/>
            <person name="Boedeker C."/>
            <person name="Pinto D."/>
            <person name="Vollmers J."/>
            <person name="Rivas-Marin E."/>
            <person name="Kohn T."/>
            <person name="Peeters S.H."/>
            <person name="Heuer A."/>
            <person name="Rast P."/>
            <person name="Oberbeckmann S."/>
            <person name="Bunk B."/>
            <person name="Jeske O."/>
            <person name="Meyerdierks A."/>
            <person name="Storesund J.E."/>
            <person name="Kallscheuer N."/>
            <person name="Luecker S."/>
            <person name="Lage O.M."/>
            <person name="Pohl T."/>
            <person name="Merkel B.J."/>
            <person name="Hornburger P."/>
            <person name="Mueller R.-W."/>
            <person name="Bruemmer F."/>
            <person name="Labrenz M."/>
            <person name="Spormann A.M."/>
            <person name="Op Den Camp H."/>
            <person name="Overmann J."/>
            <person name="Amann R."/>
            <person name="Jetten M.S.M."/>
            <person name="Mascher T."/>
            <person name="Medema M.H."/>
            <person name="Devos D.P."/>
            <person name="Kaster A.-K."/>
            <person name="Ovreas L."/>
            <person name="Rohde M."/>
            <person name="Galperin M.Y."/>
            <person name="Jogler C."/>
        </authorList>
    </citation>
    <scope>NUCLEOTIDE SEQUENCE [LARGE SCALE GENOMIC DNA]</scope>
    <source>
        <strain evidence="3 4">Pla111</strain>
    </source>
</reference>
<evidence type="ECO:0000313" key="3">
    <source>
        <dbReference type="EMBL" id="TWT47589.1"/>
    </source>
</evidence>
<organism evidence="3 4">
    <name type="scientific">Botrimarina hoheduenensis</name>
    <dbReference type="NCBI Taxonomy" id="2528000"/>
    <lineage>
        <taxon>Bacteria</taxon>
        <taxon>Pseudomonadati</taxon>
        <taxon>Planctomycetota</taxon>
        <taxon>Planctomycetia</taxon>
        <taxon>Pirellulales</taxon>
        <taxon>Lacipirellulaceae</taxon>
        <taxon>Botrimarina</taxon>
    </lineage>
</organism>
<dbReference type="InterPro" id="IPR011042">
    <property type="entry name" value="6-blade_b-propeller_TolB-like"/>
</dbReference>
<keyword evidence="1" id="KW-0677">Repeat</keyword>
<dbReference type="InterPro" id="IPR006311">
    <property type="entry name" value="TAT_signal"/>
</dbReference>
<protein>
    <submittedName>
        <fullName evidence="3">Serine/threonine-protein kinase PknD</fullName>
        <ecNumber evidence="3">2.7.11.1</ecNumber>
    </submittedName>
</protein>
<dbReference type="PANTHER" id="PTHR24104:SF25">
    <property type="entry name" value="PROTEIN LIN-41"/>
    <property type="match status" value="1"/>
</dbReference>
<dbReference type="CDD" id="cd14956">
    <property type="entry name" value="NHL_like_3"/>
    <property type="match status" value="1"/>
</dbReference>
<keyword evidence="3" id="KW-0808">Transferase</keyword>